<keyword evidence="4" id="KW-0560">Oxidoreductase</keyword>
<keyword evidence="5" id="KW-0408">Iron</keyword>
<evidence type="ECO:0000313" key="8">
    <source>
        <dbReference type="EMBL" id="QKO29788.1"/>
    </source>
</evidence>
<dbReference type="Pfam" id="PF01077">
    <property type="entry name" value="NIR_SIR"/>
    <property type="match status" value="1"/>
</dbReference>
<dbReference type="InterPro" id="IPR005117">
    <property type="entry name" value="NiRdtase/SiRdtase_haem-b_fer"/>
</dbReference>
<evidence type="ECO:0000259" key="7">
    <source>
        <dbReference type="PROSITE" id="PS51379"/>
    </source>
</evidence>
<organism evidence="8 9">
    <name type="scientific">Caproicibacterium lactatifermentans</name>
    <dbReference type="NCBI Taxonomy" id="2666138"/>
    <lineage>
        <taxon>Bacteria</taxon>
        <taxon>Bacillati</taxon>
        <taxon>Bacillota</taxon>
        <taxon>Clostridia</taxon>
        <taxon>Eubacteriales</taxon>
        <taxon>Oscillospiraceae</taxon>
        <taxon>Caproicibacterium</taxon>
    </lineage>
</organism>
<evidence type="ECO:0000256" key="2">
    <source>
        <dbReference type="ARBA" id="ARBA00022617"/>
    </source>
</evidence>
<dbReference type="PANTHER" id="PTHR32439">
    <property type="entry name" value="FERREDOXIN--NITRITE REDUCTASE, CHLOROPLASTIC"/>
    <property type="match status" value="1"/>
</dbReference>
<accession>A0ABX6PUB6</accession>
<evidence type="ECO:0000256" key="4">
    <source>
        <dbReference type="ARBA" id="ARBA00023002"/>
    </source>
</evidence>
<dbReference type="SUPFAM" id="SSF56014">
    <property type="entry name" value="Nitrite and sulphite reductase 4Fe-4S domain-like"/>
    <property type="match status" value="1"/>
</dbReference>
<feature type="domain" description="4Fe-4S ferredoxin-type" evidence="7">
    <location>
        <begin position="187"/>
        <end position="216"/>
    </location>
</feature>
<name>A0ABX6PUB6_9FIRM</name>
<evidence type="ECO:0000256" key="6">
    <source>
        <dbReference type="ARBA" id="ARBA00023014"/>
    </source>
</evidence>
<dbReference type="EMBL" id="CP046161">
    <property type="protein sequence ID" value="QKO29788.1"/>
    <property type="molecule type" value="Genomic_DNA"/>
</dbReference>
<feature type="domain" description="4Fe-4S ferredoxin-type" evidence="7">
    <location>
        <begin position="156"/>
        <end position="185"/>
    </location>
</feature>
<dbReference type="Proteomes" id="UP000509623">
    <property type="component" value="Chromosome"/>
</dbReference>
<dbReference type="PROSITE" id="PS51379">
    <property type="entry name" value="4FE4S_FER_2"/>
    <property type="match status" value="2"/>
</dbReference>
<dbReference type="InterPro" id="IPR045854">
    <property type="entry name" value="NO2/SO3_Rdtase_4Fe4S_sf"/>
</dbReference>
<keyword evidence="6" id="KW-0411">Iron-sulfur</keyword>
<dbReference type="Pfam" id="PF03460">
    <property type="entry name" value="NIR_SIR_ferr"/>
    <property type="match status" value="1"/>
</dbReference>
<dbReference type="Gene3D" id="3.30.70.3340">
    <property type="match status" value="1"/>
</dbReference>
<dbReference type="InterPro" id="IPR051329">
    <property type="entry name" value="NIR_SIR_4Fe-4S"/>
</dbReference>
<evidence type="ECO:0000313" key="9">
    <source>
        <dbReference type="Proteomes" id="UP000509623"/>
    </source>
</evidence>
<dbReference type="InterPro" id="IPR006066">
    <property type="entry name" value="NO2/SO3_Rdtase_FeS/sirohaem_BS"/>
</dbReference>
<evidence type="ECO:0000256" key="3">
    <source>
        <dbReference type="ARBA" id="ARBA00022723"/>
    </source>
</evidence>
<dbReference type="PROSITE" id="PS00198">
    <property type="entry name" value="4FE4S_FER_1"/>
    <property type="match status" value="1"/>
</dbReference>
<evidence type="ECO:0000256" key="5">
    <source>
        <dbReference type="ARBA" id="ARBA00023004"/>
    </source>
</evidence>
<dbReference type="PROSITE" id="PS00365">
    <property type="entry name" value="NIR_SIR"/>
    <property type="match status" value="1"/>
</dbReference>
<keyword evidence="1" id="KW-0004">4Fe-4S</keyword>
<dbReference type="SUPFAM" id="SSF55124">
    <property type="entry name" value="Nitrite/Sulfite reductase N-terminal domain-like"/>
    <property type="match status" value="1"/>
</dbReference>
<dbReference type="PANTHER" id="PTHR32439:SF9">
    <property type="entry name" value="BLR3264 PROTEIN"/>
    <property type="match status" value="1"/>
</dbReference>
<dbReference type="Gene3D" id="3.30.70.20">
    <property type="match status" value="1"/>
</dbReference>
<evidence type="ECO:0000256" key="1">
    <source>
        <dbReference type="ARBA" id="ARBA00022485"/>
    </source>
</evidence>
<dbReference type="RefSeq" id="WP_086036199.1">
    <property type="nucleotide sequence ID" value="NZ_CP046161.1"/>
</dbReference>
<gene>
    <name evidence="8" type="ORF">GKP14_01425</name>
</gene>
<keyword evidence="2" id="KW-0349">Heme</keyword>
<reference evidence="9" key="1">
    <citation type="submission" date="2019-11" db="EMBL/GenBank/DDBJ databases">
        <authorList>
            <person name="Ren C."/>
            <person name="Wang H."/>
            <person name="Xu Y."/>
        </authorList>
    </citation>
    <scope>NUCLEOTIDE SEQUENCE [LARGE SCALE GENOMIC DNA]</scope>
    <source>
        <strain evidence="9">JNU-WLY1368</strain>
    </source>
</reference>
<keyword evidence="3" id="KW-0479">Metal-binding</keyword>
<dbReference type="InterPro" id="IPR017900">
    <property type="entry name" value="4Fe4S_Fe_S_CS"/>
</dbReference>
<keyword evidence="9" id="KW-1185">Reference proteome</keyword>
<dbReference type="InterPro" id="IPR017896">
    <property type="entry name" value="4Fe4S_Fe-S-bd"/>
</dbReference>
<protein>
    <submittedName>
        <fullName evidence="8">4Fe-4S dicluster domain-containing protein</fullName>
    </submittedName>
</protein>
<dbReference type="Pfam" id="PF00037">
    <property type="entry name" value="Fer4"/>
    <property type="match status" value="2"/>
</dbReference>
<dbReference type="SUPFAM" id="SSF54862">
    <property type="entry name" value="4Fe-4S ferredoxins"/>
    <property type="match status" value="1"/>
</dbReference>
<dbReference type="Gene3D" id="3.30.413.10">
    <property type="entry name" value="Sulfite Reductase Hemoprotein, domain 1"/>
    <property type="match status" value="1"/>
</dbReference>
<dbReference type="InterPro" id="IPR006067">
    <property type="entry name" value="NO2/SO3_Rdtase_4Fe4S_dom"/>
</dbReference>
<dbReference type="InterPro" id="IPR036136">
    <property type="entry name" value="Nit/Sulf_reduc_fer-like_dom_sf"/>
</dbReference>
<proteinExistence type="predicted"/>
<sequence length="287" mass="32140">MNVDYAALKKDGFMLQKQKDCFSMRLHTSGGYLSIEQMKTIYGIAERYGKGYVHLTSRQGVEIPFIKLQDIAAVRKELQEGGMEQGACGPRVRTITACQGSTVCPNGLIDTQKLAKKLDERYYCRDLPHKFKIGITGCCNNCLKTEENDLGIKGCLIPSWNEQDCIYCGACAKVCPNQCIVVDKEAKMVTIDRDKCRKCGKCVRSCPKKAWTGKVGYQLNFGGTFGNHFRKGQQLLPILYSEEQVIRAADAALDYFQKNGRPHERLALMLERVGTDGLVETLQEAVR</sequence>
<dbReference type="PRINTS" id="PR00397">
    <property type="entry name" value="SIROHAEM"/>
</dbReference>